<dbReference type="AlphaFoldDB" id="A0A1G8K3X0"/>
<dbReference type="OrthoDB" id="268835at2"/>
<dbReference type="RefSeq" id="WP_090360645.1">
    <property type="nucleotide sequence ID" value="NZ_FNEM01000001.1"/>
</dbReference>
<proteinExistence type="inferred from homology"/>
<dbReference type="Proteomes" id="UP000199527">
    <property type="component" value="Unassembled WGS sequence"/>
</dbReference>
<sequence length="201" mass="22223">MSKRPTCPHCQRPQKVCLCAAIAPVHNRHPIHILQHPSEANAAKGTAALSLLCLDKGQLWPGEHPEDFASLRQRLADSDHPSYLLYPGEDATAMETLGQDSAPLNLLVLDGTWKKVYRLLQLNPWLQALPKLSFAEVPKGDYQIRKAHRADSLSTLEAIAHGLNTIDRCDTGPLFAAFDALKASQLAHMPADVKHRYQTKS</sequence>
<keyword evidence="2" id="KW-0808">Transferase</keyword>
<dbReference type="GO" id="GO:0016432">
    <property type="term" value="F:tRNA-uridine aminocarboxypropyltransferase activity"/>
    <property type="evidence" value="ECO:0007669"/>
    <property type="project" value="UniProtKB-EC"/>
</dbReference>
<evidence type="ECO:0000256" key="4">
    <source>
        <dbReference type="ARBA" id="ARBA00022694"/>
    </source>
</evidence>
<gene>
    <name evidence="7" type="ORF">SAMN04488540_101248</name>
</gene>
<dbReference type="EC" id="2.5.1.25" evidence="1"/>
<dbReference type="PANTHER" id="PTHR21392">
    <property type="entry name" value="TRNA-URIDINE AMINOCARBOXYPROPYLTRANSFERASE 2"/>
    <property type="match status" value="1"/>
</dbReference>
<dbReference type="Pfam" id="PF03942">
    <property type="entry name" value="DTW"/>
    <property type="match status" value="1"/>
</dbReference>
<accession>A0A1G8K3X0</accession>
<evidence type="ECO:0000313" key="8">
    <source>
        <dbReference type="Proteomes" id="UP000199527"/>
    </source>
</evidence>
<dbReference type="EMBL" id="FNEM01000001">
    <property type="protein sequence ID" value="SDI38142.1"/>
    <property type="molecule type" value="Genomic_DNA"/>
</dbReference>
<evidence type="ECO:0000256" key="2">
    <source>
        <dbReference type="ARBA" id="ARBA00022679"/>
    </source>
</evidence>
<keyword evidence="3" id="KW-0949">S-adenosyl-L-methionine</keyword>
<dbReference type="InterPro" id="IPR005636">
    <property type="entry name" value="DTW"/>
</dbReference>
<protein>
    <recommendedName>
        <fullName evidence="1">tRNA-uridine aminocarboxypropyltransferase</fullName>
        <ecNumber evidence="1">2.5.1.25</ecNumber>
    </recommendedName>
</protein>
<evidence type="ECO:0000259" key="6">
    <source>
        <dbReference type="SMART" id="SM01144"/>
    </source>
</evidence>
<evidence type="ECO:0000313" key="7">
    <source>
        <dbReference type="EMBL" id="SDI38142.1"/>
    </source>
</evidence>
<dbReference type="InterPro" id="IPR039262">
    <property type="entry name" value="DTWD2/TAPT"/>
</dbReference>
<name>A0A1G8K3X0_9GAMM</name>
<keyword evidence="4" id="KW-0819">tRNA processing</keyword>
<evidence type="ECO:0000256" key="1">
    <source>
        <dbReference type="ARBA" id="ARBA00012386"/>
    </source>
</evidence>
<feature type="domain" description="DTW" evidence="6">
    <location>
        <begin position="3"/>
        <end position="190"/>
    </location>
</feature>
<comment type="similarity">
    <text evidence="5">Belongs to the TDD superfamily. DTWD2 family.</text>
</comment>
<evidence type="ECO:0000256" key="5">
    <source>
        <dbReference type="ARBA" id="ARBA00034489"/>
    </source>
</evidence>
<evidence type="ECO:0000256" key="3">
    <source>
        <dbReference type="ARBA" id="ARBA00022691"/>
    </source>
</evidence>
<keyword evidence="8" id="KW-1185">Reference proteome</keyword>
<reference evidence="8" key="1">
    <citation type="submission" date="2016-10" db="EMBL/GenBank/DDBJ databases">
        <authorList>
            <person name="Varghese N."/>
            <person name="Submissions S."/>
        </authorList>
    </citation>
    <scope>NUCLEOTIDE SEQUENCE [LARGE SCALE GENOMIC DNA]</scope>
    <source>
        <strain evidence="8">DSM 23317</strain>
    </source>
</reference>
<dbReference type="PANTHER" id="PTHR21392:SF0">
    <property type="entry name" value="TRNA-URIDINE AMINOCARBOXYPROPYLTRANSFERASE 2"/>
    <property type="match status" value="1"/>
</dbReference>
<dbReference type="SMART" id="SM01144">
    <property type="entry name" value="DTW"/>
    <property type="match status" value="1"/>
</dbReference>
<dbReference type="GO" id="GO:0008033">
    <property type="term" value="P:tRNA processing"/>
    <property type="evidence" value="ECO:0007669"/>
    <property type="project" value="UniProtKB-KW"/>
</dbReference>
<organism evidence="7 8">
    <name type="scientific">Ferrimonas sediminum</name>
    <dbReference type="NCBI Taxonomy" id="718193"/>
    <lineage>
        <taxon>Bacteria</taxon>
        <taxon>Pseudomonadati</taxon>
        <taxon>Pseudomonadota</taxon>
        <taxon>Gammaproteobacteria</taxon>
        <taxon>Alteromonadales</taxon>
        <taxon>Ferrimonadaceae</taxon>
        <taxon>Ferrimonas</taxon>
    </lineage>
</organism>